<evidence type="ECO:0000313" key="1">
    <source>
        <dbReference type="EMBL" id="KAJ4720824.1"/>
    </source>
</evidence>
<gene>
    <name evidence="1" type="ORF">OWV82_008589</name>
</gene>
<dbReference type="EMBL" id="CM051397">
    <property type="protein sequence ID" value="KAJ4720824.1"/>
    <property type="molecule type" value="Genomic_DNA"/>
</dbReference>
<name>A0ACC1YCW8_MELAZ</name>
<accession>A0ACC1YCW8</accession>
<evidence type="ECO:0000313" key="2">
    <source>
        <dbReference type="Proteomes" id="UP001164539"/>
    </source>
</evidence>
<keyword evidence="2" id="KW-1185">Reference proteome</keyword>
<proteinExistence type="predicted"/>
<dbReference type="Proteomes" id="UP001164539">
    <property type="component" value="Chromosome 4"/>
</dbReference>
<sequence length="1759" mass="190709">MPPEPLPWDRKDFFKERKHHNNSHHQNDRSSEPLLGVGGGGGGALPRWRDYYSSSHHSREFPRWGSADFRRPPGHGKQGGWHLFAEESAHGYPSSRSGDKMLEDESTRIPVSRGDGKYGRNSRENRSSFSQRDWKGHSWDTSNGSSNTPGRLHDVNCDQRSVDDMLTYPSHPQSDFVNTWDHLQLKDQHDNKMGGVNGLGTGQRCERESSLDWKPLKWTRSGSLSSRGSGLSHSSSSKSMGGVDSSEGKTDLQPKNATPVQSPSGDAAAYLTSGAPSDETTSRKKPRLGWGEGLAKYEKKKVDGPDVSVIKDVACISASTAEPVHSLSSNLAEKSPRIAGFSDCASPATPSSVACSSSPGVEEKAFGKAANVDNDVSNLCGSPSIGSQNHSDELLFNLEKLDSDLLANLGSSLIELLQSDDPSMLDSSFVRATAVNKLLLWKGNLLKTLEMTESEIDSLENELKLLKSALGSTSPCPATSSSLSMDENANHFKEQGNLSNSVTRPAPLQIDSCGDASVEKMPGCGDVLEEIHTNVKDEDIDSPGTATSKFVEPLSSGKPVSPSDVLKNVESSGVVDAIQSTNIEVKCTVPGAFREEMTGVSACCEDGSILKENKNEQPGSNDYSVFANGENICDIIFGSNKESAEHASEVFNKLLPRDLHRIDISGVANVLCCQNDSLIKQKFVKRKQFLRFKERVLTLKFKAFQHLWKEDLRLLAIRKYRAKSQKKSESSLRTTYNGYQKHRSSIRSRFSSPAAGSLSLVPTMEIVNFASKLLCDSQVKAYRDSLKMPSLILDNREKMVSRFISNNGLVEDPCAVEQERAMINPWTPEEREIFMDKLATFGKDFRKIASFLDYKTTADCVEFYYKNHKSDSFEKLKKQHDFSKQGKTSTNTYLVTSGKRNRKMNAASLDILGEASELAAAAQVDNCQLISSGRISLGGSDSKISLGDDGIIERTSSFDVVGSERETAAADVLAGICGSLSSEAMSSCITSSVDPGEGQREWRHQKVESVMRRPSTSDVTQNVDDDTCSDESGGEMDPSDWTDEEKSIFIQAVSSYGKDFSMIARCVRTRSRDQCKVFFSKARKCLGLDLIHTGRGNVGTSVNDDGNGGGSDTEDACVLETSSAICSGKLDSKMDEDLPTHPMNINQDESDPAGVMSLQTELNKSEGVNGAEVLDDKDSGDVKHLIYDSCKMEDGHYELECHRKNGVSNHSELVLAKKNAAGLAAKVGGDQATEQVAVSVSAGEPVDPCPSSSNAVEETNEVLAEASTKGFGHGLEGNNSLNEQDKNGNVDTSGESEIVLDSDAPGNALDLAVDASSCSVPLKLDSVNNPPVISLPQENSHAVATFMHQDSSVSQCEKMLNQDRMSSTLDLQGNKDKNAHKSVSSNDYHQNVTGHSLLNHVESSQILEGYPLTVPANKGMNGDINCGQLSEVQSVLKSERNTDGPYLSQDSYLRKCNSSTSHSSITELPLLSQNVEQTSDHPKTHSRSLSDPEKPCKNGDVKLFGKILSHPSSSQKSNFGSHENEEKGAHNHKQSSKASNVKFSAQHSTDGSAAVLKFDCNNYVGLENVPVRSYGFWDGNRIQTGFSSLPDSAILLAKYPAAFSNYPASSSKMEQQSLQAVVKSNERNLNGVAVLPSREINSSNAVVDYQVYRSREGTKVQPFTVDVKQRQELMFSEMQRRNGFETLPSLQQQGKGMVGVNVVGRGGGILVGGGGGGGSCSGVSDPVAAIRMHYAKNGGQGGSIIREEESWRGKGDIGR</sequence>
<comment type="caution">
    <text evidence="1">The sequence shown here is derived from an EMBL/GenBank/DDBJ whole genome shotgun (WGS) entry which is preliminary data.</text>
</comment>
<keyword evidence="1" id="KW-0675">Receptor</keyword>
<organism evidence="1 2">
    <name type="scientific">Melia azedarach</name>
    <name type="common">Chinaberry tree</name>
    <dbReference type="NCBI Taxonomy" id="155640"/>
    <lineage>
        <taxon>Eukaryota</taxon>
        <taxon>Viridiplantae</taxon>
        <taxon>Streptophyta</taxon>
        <taxon>Embryophyta</taxon>
        <taxon>Tracheophyta</taxon>
        <taxon>Spermatophyta</taxon>
        <taxon>Magnoliopsida</taxon>
        <taxon>eudicotyledons</taxon>
        <taxon>Gunneridae</taxon>
        <taxon>Pentapetalae</taxon>
        <taxon>rosids</taxon>
        <taxon>malvids</taxon>
        <taxon>Sapindales</taxon>
        <taxon>Meliaceae</taxon>
        <taxon>Melia</taxon>
    </lineage>
</organism>
<reference evidence="1 2" key="1">
    <citation type="journal article" date="2023" name="Science">
        <title>Complex scaffold remodeling in plant triterpene biosynthesis.</title>
        <authorList>
            <person name="De La Pena R."/>
            <person name="Hodgson H."/>
            <person name="Liu J.C."/>
            <person name="Stephenson M.J."/>
            <person name="Martin A.C."/>
            <person name="Owen C."/>
            <person name="Harkess A."/>
            <person name="Leebens-Mack J."/>
            <person name="Jimenez L.E."/>
            <person name="Osbourn A."/>
            <person name="Sattely E.S."/>
        </authorList>
    </citation>
    <scope>NUCLEOTIDE SEQUENCE [LARGE SCALE GENOMIC DNA]</scope>
    <source>
        <strain evidence="2">cv. JPN11</strain>
        <tissue evidence="1">Leaf</tissue>
    </source>
</reference>
<protein>
    <submittedName>
        <fullName evidence="1">Nuclear receptor corepressor 1</fullName>
    </submittedName>
</protein>